<dbReference type="Gene3D" id="3.40.50.450">
    <property type="match status" value="1"/>
</dbReference>
<dbReference type="EMBL" id="CP050861">
    <property type="protein sequence ID" value="UTD14074.1"/>
    <property type="molecule type" value="Genomic_DNA"/>
</dbReference>
<dbReference type="AlphaFoldDB" id="A0AAE9ML67"/>
<dbReference type="InterPro" id="IPR003488">
    <property type="entry name" value="DprA"/>
</dbReference>
<dbReference type="GO" id="GO:0009294">
    <property type="term" value="P:DNA-mediated transformation"/>
    <property type="evidence" value="ECO:0007669"/>
    <property type="project" value="InterPro"/>
</dbReference>
<dbReference type="SUPFAM" id="SSF102405">
    <property type="entry name" value="MCP/YpsA-like"/>
    <property type="match status" value="1"/>
</dbReference>
<gene>
    <name evidence="3" type="ORF">HER15_00685</name>
</gene>
<evidence type="ECO:0000256" key="1">
    <source>
        <dbReference type="ARBA" id="ARBA00006525"/>
    </source>
</evidence>
<dbReference type="Proteomes" id="UP001056837">
    <property type="component" value="Chromosome"/>
</dbReference>
<dbReference type="Pfam" id="PF02481">
    <property type="entry name" value="DNA_processg_A"/>
    <property type="match status" value="1"/>
</dbReference>
<protein>
    <submittedName>
        <fullName evidence="3">DNA-binding protein</fullName>
    </submittedName>
</protein>
<comment type="similarity">
    <text evidence="1">Belongs to the DprA/Smf family.</text>
</comment>
<dbReference type="InterPro" id="IPR057666">
    <property type="entry name" value="DrpA_SLOG"/>
</dbReference>
<dbReference type="PANTHER" id="PTHR43022">
    <property type="entry name" value="PROTEIN SMF"/>
    <property type="match status" value="1"/>
</dbReference>
<name>A0AAE9ML67_9FLAO</name>
<evidence type="ECO:0000313" key="3">
    <source>
        <dbReference type="EMBL" id="UTD14074.1"/>
    </source>
</evidence>
<dbReference type="GO" id="GO:0003677">
    <property type="term" value="F:DNA binding"/>
    <property type="evidence" value="ECO:0007669"/>
    <property type="project" value="UniProtKB-KW"/>
</dbReference>
<evidence type="ECO:0000313" key="4">
    <source>
        <dbReference type="Proteomes" id="UP001056837"/>
    </source>
</evidence>
<sequence length="324" mass="36390">MIYTENAINILTAITFKGIGKAWVVKNLGDSKKKEDIISLLNNNPKQDFEITNDLFEEKKYKIINTLHKYNDSIDGLIAIGDKGFPKYRGNVKNSEQPIFLFYRGNLSLLDINNKNVAVIGLLNPDESIEKIEKEVVTELVRNGATIVSGLALGCDTIAHKQAIDSNGKTIAILPSPLSNIMPATNKELAQNIVKNNGLLITEYLTDIKSRRELGGRYQERNRLQALFSDSIILSASYAKNDQGNDSGSRLAMNYAYTYSIPRAVIYNSETDLNNPKYDLNRQYINEQKEIVVINQDNLYDSVRKIISKKSTVINKSTQTNLFS</sequence>
<evidence type="ECO:0000259" key="2">
    <source>
        <dbReference type="Pfam" id="PF02481"/>
    </source>
</evidence>
<feature type="domain" description="Smf/DprA SLOG" evidence="2">
    <location>
        <begin position="77"/>
        <end position="292"/>
    </location>
</feature>
<dbReference type="PANTHER" id="PTHR43022:SF1">
    <property type="entry name" value="PROTEIN SMF"/>
    <property type="match status" value="1"/>
</dbReference>
<accession>A0AAE9ML67</accession>
<keyword evidence="3" id="KW-0238">DNA-binding</keyword>
<organism evidence="3 4">
    <name type="scientific">Tenacibaculum mesophilum</name>
    <dbReference type="NCBI Taxonomy" id="104268"/>
    <lineage>
        <taxon>Bacteria</taxon>
        <taxon>Pseudomonadati</taxon>
        <taxon>Bacteroidota</taxon>
        <taxon>Flavobacteriia</taxon>
        <taxon>Flavobacteriales</taxon>
        <taxon>Flavobacteriaceae</taxon>
        <taxon>Tenacibaculum</taxon>
    </lineage>
</organism>
<proteinExistence type="inferred from homology"/>
<dbReference type="RefSeq" id="WP_253679980.1">
    <property type="nucleotide sequence ID" value="NZ_CP050861.1"/>
</dbReference>
<reference evidence="3" key="1">
    <citation type="submission" date="2020-04" db="EMBL/GenBank/DDBJ databases">
        <title>Tenacibaculum mesophilum bac2.</title>
        <authorList>
            <person name="Li M."/>
        </authorList>
    </citation>
    <scope>NUCLEOTIDE SEQUENCE</scope>
    <source>
        <strain evidence="3">Bac2</strain>
    </source>
</reference>